<feature type="non-terminal residue" evidence="2">
    <location>
        <position position="1"/>
    </location>
</feature>
<dbReference type="EMBL" id="BKCJ010357370">
    <property type="protein sequence ID" value="GFA02449.1"/>
    <property type="molecule type" value="Genomic_DNA"/>
</dbReference>
<protein>
    <submittedName>
        <fullName evidence="2">Ribonuclease H</fullName>
    </submittedName>
</protein>
<comment type="caution">
    <text evidence="2">The sequence shown here is derived from an EMBL/GenBank/DDBJ whole genome shotgun (WGS) entry which is preliminary data.</text>
</comment>
<feature type="compositionally biased region" description="Polar residues" evidence="1">
    <location>
        <begin position="398"/>
        <end position="408"/>
    </location>
</feature>
<dbReference type="AlphaFoldDB" id="A0A699J0M3"/>
<feature type="compositionally biased region" description="Basic and acidic residues" evidence="1">
    <location>
        <begin position="270"/>
        <end position="285"/>
    </location>
</feature>
<feature type="region of interest" description="Disordered" evidence="1">
    <location>
        <begin position="270"/>
        <end position="322"/>
    </location>
</feature>
<accession>A0A699J0M3</accession>
<evidence type="ECO:0000313" key="2">
    <source>
        <dbReference type="EMBL" id="GFA02449.1"/>
    </source>
</evidence>
<organism evidence="2">
    <name type="scientific">Tanacetum cinerariifolium</name>
    <name type="common">Dalmatian daisy</name>
    <name type="synonym">Chrysanthemum cinerariifolium</name>
    <dbReference type="NCBI Taxonomy" id="118510"/>
    <lineage>
        <taxon>Eukaryota</taxon>
        <taxon>Viridiplantae</taxon>
        <taxon>Streptophyta</taxon>
        <taxon>Embryophyta</taxon>
        <taxon>Tracheophyta</taxon>
        <taxon>Spermatophyta</taxon>
        <taxon>Magnoliopsida</taxon>
        <taxon>eudicotyledons</taxon>
        <taxon>Gunneridae</taxon>
        <taxon>Pentapetalae</taxon>
        <taxon>asterids</taxon>
        <taxon>campanulids</taxon>
        <taxon>Asterales</taxon>
        <taxon>Asteraceae</taxon>
        <taxon>Asteroideae</taxon>
        <taxon>Anthemideae</taxon>
        <taxon>Anthemidinae</taxon>
        <taxon>Tanacetum</taxon>
    </lineage>
</organism>
<gene>
    <name evidence="2" type="ORF">Tci_574421</name>
</gene>
<feature type="non-terminal residue" evidence="2">
    <location>
        <position position="439"/>
    </location>
</feature>
<feature type="compositionally biased region" description="Low complexity" evidence="1">
    <location>
        <begin position="286"/>
        <end position="300"/>
    </location>
</feature>
<evidence type="ECO:0000256" key="1">
    <source>
        <dbReference type="SAM" id="MobiDB-lite"/>
    </source>
</evidence>
<reference evidence="2" key="1">
    <citation type="journal article" date="2019" name="Sci. Rep.">
        <title>Draft genome of Tanacetum cinerariifolium, the natural source of mosquito coil.</title>
        <authorList>
            <person name="Yamashiro T."/>
            <person name="Shiraishi A."/>
            <person name="Satake H."/>
            <person name="Nakayama K."/>
        </authorList>
    </citation>
    <scope>NUCLEOTIDE SEQUENCE</scope>
</reference>
<feature type="region of interest" description="Disordered" evidence="1">
    <location>
        <begin position="368"/>
        <end position="411"/>
    </location>
</feature>
<sequence>FIREHVEKGVVELYFMATEYQLTDIFTKALPRERFEFLLLRLEKMADKNIPAPALTRSDDQILSFAEWMPIRKSNIDTLMFEAKNGAYRFCLDKDWFTLDANLLREAIEITPVHQAHQFVSPPPGDVIIDFVNQMGYPREIHFVSRMAVNNLYQPWRAILSLINQCLTDKTSGFDRPRYAVLQMLRFTKLIIYYLKRHHNIHQRSRSPLNLAEYDLSLGNLKFIPKGEIDEVFGMKIPEELVTDNIRNAPYYNAYLEMVAKHERGIVAAKESGKKKSTPKADKPVKLAPAKQAKPAAAKQPKPKPVKEKPTKPTPIQKAGNGKVIKARTAQGQAHVGGVAIREPVAEATRPLPVIEGNKKAIANEEQAVQSLHSTQPHDDTSANINRETPSPADAETGANTDKTNTGGDTEILQISEEQGDDVANMVNLKEKNDELDQG</sequence>
<proteinExistence type="predicted"/>
<name>A0A699J0M3_TANCI</name>